<feature type="region of interest" description="Disordered" evidence="9">
    <location>
        <begin position="1"/>
        <end position="44"/>
    </location>
</feature>
<evidence type="ECO:0000256" key="5">
    <source>
        <dbReference type="ARBA" id="ARBA00022989"/>
    </source>
</evidence>
<feature type="transmembrane region" description="Helical" evidence="10">
    <location>
        <begin position="415"/>
        <end position="445"/>
    </location>
</feature>
<name>A0A8R1DHB6_CAEJA</name>
<dbReference type="CDD" id="cd10324">
    <property type="entry name" value="SLC6sbd"/>
    <property type="match status" value="1"/>
</dbReference>
<dbReference type="GO" id="GO:0046872">
    <property type="term" value="F:metal ion binding"/>
    <property type="evidence" value="ECO:0007669"/>
    <property type="project" value="UniProtKB-KW"/>
</dbReference>
<keyword evidence="8" id="KW-1015">Disulfide bond</keyword>
<reference evidence="11" key="2">
    <citation type="submission" date="2022-06" db="UniProtKB">
        <authorList>
            <consortium name="EnsemblMetazoa"/>
        </authorList>
    </citation>
    <scope>IDENTIFICATION</scope>
    <source>
        <strain evidence="11">DF5081</strain>
    </source>
</reference>
<evidence type="ECO:0000256" key="6">
    <source>
        <dbReference type="ARBA" id="ARBA00023136"/>
    </source>
</evidence>
<feature type="transmembrane region" description="Helical" evidence="10">
    <location>
        <begin position="245"/>
        <end position="264"/>
    </location>
</feature>
<dbReference type="GO" id="GO:0005332">
    <property type="term" value="F:gamma-aminobutyric acid:sodium:chloride symporter activity"/>
    <property type="evidence" value="ECO:0007669"/>
    <property type="project" value="TreeGrafter"/>
</dbReference>
<feature type="transmembrane region" description="Helical" evidence="10">
    <location>
        <begin position="124"/>
        <end position="152"/>
    </location>
</feature>
<evidence type="ECO:0000313" key="12">
    <source>
        <dbReference type="Proteomes" id="UP000005237"/>
    </source>
</evidence>
<dbReference type="Pfam" id="PF00209">
    <property type="entry name" value="SNF"/>
    <property type="match status" value="1"/>
</dbReference>
<evidence type="ECO:0000256" key="2">
    <source>
        <dbReference type="ARBA" id="ARBA00022448"/>
    </source>
</evidence>
<feature type="transmembrane region" description="Helical" evidence="10">
    <location>
        <begin position="539"/>
        <end position="559"/>
    </location>
</feature>
<dbReference type="PANTHER" id="PTHR11616:SF326">
    <property type="entry name" value="SODIUM-DEPENDENT TRANSPORTER SNF-5"/>
    <property type="match status" value="1"/>
</dbReference>
<feature type="disulfide bond" evidence="8">
    <location>
        <begin position="165"/>
        <end position="175"/>
    </location>
</feature>
<feature type="binding site" evidence="7">
    <location>
        <position position="65"/>
    </location>
    <ligand>
        <name>Na(+)</name>
        <dbReference type="ChEBI" id="CHEBI:29101"/>
        <label>1</label>
    </ligand>
</feature>
<dbReference type="InterPro" id="IPR000175">
    <property type="entry name" value="Na/ntran_symport"/>
</dbReference>
<proteinExistence type="predicted"/>
<feature type="binding site" evidence="7">
    <location>
        <position position="428"/>
    </location>
    <ligand>
        <name>Na(+)</name>
        <dbReference type="ChEBI" id="CHEBI:29101"/>
        <label>1</label>
    </ligand>
</feature>
<keyword evidence="6 10" id="KW-0472">Membrane</keyword>
<dbReference type="InterPro" id="IPR037272">
    <property type="entry name" value="SNS_sf"/>
</dbReference>
<keyword evidence="12" id="KW-1185">Reference proteome</keyword>
<accession>A0A8R1DHB6</accession>
<evidence type="ECO:0000256" key="9">
    <source>
        <dbReference type="SAM" id="MobiDB-lite"/>
    </source>
</evidence>
<dbReference type="SUPFAM" id="SSF161070">
    <property type="entry name" value="SNF-like"/>
    <property type="match status" value="1"/>
</dbReference>
<feature type="binding site" evidence="7">
    <location>
        <position position="61"/>
    </location>
    <ligand>
        <name>Na(+)</name>
        <dbReference type="ChEBI" id="CHEBI:29101"/>
        <label>1</label>
    </ligand>
</feature>
<organism evidence="11 12">
    <name type="scientific">Caenorhabditis japonica</name>
    <dbReference type="NCBI Taxonomy" id="281687"/>
    <lineage>
        <taxon>Eukaryota</taxon>
        <taxon>Metazoa</taxon>
        <taxon>Ecdysozoa</taxon>
        <taxon>Nematoda</taxon>
        <taxon>Chromadorea</taxon>
        <taxon>Rhabditida</taxon>
        <taxon>Rhabditina</taxon>
        <taxon>Rhabditomorpha</taxon>
        <taxon>Rhabditoidea</taxon>
        <taxon>Rhabditidae</taxon>
        <taxon>Peloderinae</taxon>
        <taxon>Caenorhabditis</taxon>
    </lineage>
</organism>
<dbReference type="EnsemblMetazoa" id="CJA01800b.1">
    <property type="protein sequence ID" value="CJA01800b.1"/>
    <property type="gene ID" value="WBGene00121004"/>
</dbReference>
<protein>
    <recommendedName>
        <fullName evidence="13">Transporter</fullName>
    </recommendedName>
</protein>
<feature type="binding site" evidence="7">
    <location>
        <position position="60"/>
    </location>
    <ligand>
        <name>Na(+)</name>
        <dbReference type="ChEBI" id="CHEBI:29101"/>
        <label>1</label>
    </ligand>
</feature>
<feature type="transmembrane region" description="Helical" evidence="10">
    <location>
        <begin position="52"/>
        <end position="70"/>
    </location>
</feature>
<feature type="binding site" evidence="7">
    <location>
        <position position="331"/>
    </location>
    <ligand>
        <name>Na(+)</name>
        <dbReference type="ChEBI" id="CHEBI:29101"/>
        <label>1</label>
    </ligand>
</feature>
<keyword evidence="7" id="KW-0915">Sodium</keyword>
<keyword evidence="4" id="KW-0769">Symport</keyword>
<comment type="subcellular location">
    <subcellularLocation>
        <location evidence="1">Membrane</location>
        <topology evidence="1">Multi-pass membrane protein</topology>
    </subcellularLocation>
</comment>
<evidence type="ECO:0000256" key="7">
    <source>
        <dbReference type="PIRSR" id="PIRSR600175-1"/>
    </source>
</evidence>
<dbReference type="PRINTS" id="PR00176">
    <property type="entry name" value="NANEUSMPORT"/>
</dbReference>
<reference evidence="12" key="1">
    <citation type="submission" date="2010-08" db="EMBL/GenBank/DDBJ databases">
        <authorList>
            <consortium name="Caenorhabditis japonica Sequencing Consortium"/>
            <person name="Wilson R.K."/>
        </authorList>
    </citation>
    <scope>NUCLEOTIDE SEQUENCE [LARGE SCALE GENOMIC DNA]</scope>
    <source>
        <strain evidence="12">DF5081</strain>
    </source>
</reference>
<dbReference type="PROSITE" id="PS50267">
    <property type="entry name" value="NA_NEUROTRAN_SYMP_3"/>
    <property type="match status" value="1"/>
</dbReference>
<sequence length="679" mass="76222">MASNEEDSIMQTEQTERSTEQTGSTNSSNSNRNKTEEAPEEERDGFDNGVEFVLTCLGLAVGLGNIWRFPTRAYENGGSAFLIPYLTFAFLLGFPSVYFEFLLGQYNGKSPPVIFRRVMPILEGIGWMGPAVAALVAIYYIVLISWISIYLVNIFRGHFHVWGKCDNAWNEVETCIDMISQKKCRTENPPGWLNGSTLPEKMFYINNTCVDASNYTNVSLTSATEQYFMRNIIDPSNTLYEFETINWPVLAAMTACWILTALGIVKGAKVMGKISYVAVILPYVIVAILFVRGITLDGAGDGISYYLGKPDFSKLGHAKTWIEALKQLCFSLSVGHGALMSLAAYSKKHHNVFRDASIVIIGDTCMSLVGGAAVFSTLGFLAKQRGVTVPEVVKSGLSLAFVVYPEAMTQMPFPWLWSFLFFFMLFLLGASTEIALVEVFCSCIYDQSKSLRNKKWLVVTVWCTTLYLVGILFSTRAGLYWFELFDSYTAGFSSVCTLGCEFVIIMLIYGYRNFSDDIVEVLGKPRNSLTKNIGPHSPWFLFDWTVICPVIAVALVGLSFMRDYPYEGDAVKFPVSFDIIGWCLSFLPVFLVPIFALLNIIRYQNRRIPFQSLFMLQKQHSSYPRISEGFDEEQQLLQEDLPEKEPWDEDGSSLSKERATASGDEPATIDVTTTIHQFY</sequence>
<keyword evidence="2" id="KW-0813">Transport</keyword>
<dbReference type="GO" id="GO:0043005">
    <property type="term" value="C:neuron projection"/>
    <property type="evidence" value="ECO:0007669"/>
    <property type="project" value="TreeGrafter"/>
</dbReference>
<feature type="transmembrane region" description="Helical" evidence="10">
    <location>
        <begin position="488"/>
        <end position="509"/>
    </location>
</feature>
<dbReference type="Proteomes" id="UP000005237">
    <property type="component" value="Unassembled WGS sequence"/>
</dbReference>
<keyword evidence="7" id="KW-0479">Metal-binding</keyword>
<dbReference type="PANTHER" id="PTHR11616">
    <property type="entry name" value="SODIUM/CHLORIDE DEPENDENT TRANSPORTER"/>
    <property type="match status" value="1"/>
</dbReference>
<evidence type="ECO:0000256" key="10">
    <source>
        <dbReference type="SAM" id="Phobius"/>
    </source>
</evidence>
<feature type="transmembrane region" description="Helical" evidence="10">
    <location>
        <begin position="579"/>
        <end position="601"/>
    </location>
</feature>
<feature type="compositionally biased region" description="Low complexity" evidence="9">
    <location>
        <begin position="20"/>
        <end position="32"/>
    </location>
</feature>
<evidence type="ECO:0008006" key="13">
    <source>
        <dbReference type="Google" id="ProtNLM"/>
    </source>
</evidence>
<feature type="compositionally biased region" description="Acidic residues" evidence="9">
    <location>
        <begin position="640"/>
        <end position="651"/>
    </location>
</feature>
<keyword evidence="3 10" id="KW-0812">Transmembrane</keyword>
<dbReference type="GO" id="GO:0005886">
    <property type="term" value="C:plasma membrane"/>
    <property type="evidence" value="ECO:0007669"/>
    <property type="project" value="TreeGrafter"/>
</dbReference>
<feature type="transmembrane region" description="Helical" evidence="10">
    <location>
        <begin position="276"/>
        <end position="295"/>
    </location>
</feature>
<feature type="binding site" evidence="7">
    <location>
        <position position="58"/>
    </location>
    <ligand>
        <name>Na(+)</name>
        <dbReference type="ChEBI" id="CHEBI:29101"/>
        <label>1</label>
    </ligand>
</feature>
<feature type="transmembrane region" description="Helical" evidence="10">
    <location>
        <begin position="324"/>
        <end position="345"/>
    </location>
</feature>
<feature type="transmembrane region" description="Helical" evidence="10">
    <location>
        <begin position="357"/>
        <end position="382"/>
    </location>
</feature>
<evidence type="ECO:0000256" key="8">
    <source>
        <dbReference type="PIRSR" id="PIRSR600175-2"/>
    </source>
</evidence>
<evidence type="ECO:0000313" key="11">
    <source>
        <dbReference type="EnsemblMetazoa" id="CJA01800b.1"/>
    </source>
</evidence>
<feature type="region of interest" description="Disordered" evidence="9">
    <location>
        <begin position="640"/>
        <end position="671"/>
    </location>
</feature>
<evidence type="ECO:0000256" key="4">
    <source>
        <dbReference type="ARBA" id="ARBA00022847"/>
    </source>
</evidence>
<keyword evidence="5 10" id="KW-1133">Transmembrane helix</keyword>
<feature type="transmembrane region" description="Helical" evidence="10">
    <location>
        <begin position="457"/>
        <end position="482"/>
    </location>
</feature>
<feature type="transmembrane region" description="Helical" evidence="10">
    <location>
        <begin position="82"/>
        <end position="103"/>
    </location>
</feature>
<dbReference type="AlphaFoldDB" id="A0A8R1DHB6"/>
<evidence type="ECO:0000256" key="1">
    <source>
        <dbReference type="ARBA" id="ARBA00004141"/>
    </source>
</evidence>
<evidence type="ECO:0000256" key="3">
    <source>
        <dbReference type="ARBA" id="ARBA00022692"/>
    </source>
</evidence>